<dbReference type="AlphaFoldDB" id="A0A6J6ND48"/>
<proteinExistence type="predicted"/>
<sequence>MDTHQVESPDMSMTTRRRLIASLLAGGAVVAAAPLFAGHASAADNAAPPHRDAADNAALNACLDRESRMVATYRKAIAGLTENDLIAMTLILDHHIAYAHALKGYLAVEAITPSSAPLASPTGSLAGIARQLATLEDQTATIHTNTIGTIKGLDAATLLASIVTVEARHAAALELIAGASPIAAHATAY</sequence>
<gene>
    <name evidence="1" type="ORF">UFOPK2334_01361</name>
    <name evidence="2" type="ORF">UFOPK4293_00269</name>
</gene>
<dbReference type="InterPro" id="IPR009078">
    <property type="entry name" value="Ferritin-like_SF"/>
</dbReference>
<evidence type="ECO:0000313" key="2">
    <source>
        <dbReference type="EMBL" id="CAB5045462.1"/>
    </source>
</evidence>
<dbReference type="InterPro" id="IPR006311">
    <property type="entry name" value="TAT_signal"/>
</dbReference>
<organism evidence="1">
    <name type="scientific">freshwater metagenome</name>
    <dbReference type="NCBI Taxonomy" id="449393"/>
    <lineage>
        <taxon>unclassified sequences</taxon>
        <taxon>metagenomes</taxon>
        <taxon>ecological metagenomes</taxon>
    </lineage>
</organism>
<dbReference type="Pfam" id="PF13668">
    <property type="entry name" value="Ferritin_2"/>
    <property type="match status" value="1"/>
</dbReference>
<protein>
    <submittedName>
        <fullName evidence="1">Unannotated protein</fullName>
    </submittedName>
</protein>
<dbReference type="PROSITE" id="PS51318">
    <property type="entry name" value="TAT"/>
    <property type="match status" value="1"/>
</dbReference>
<name>A0A6J6ND48_9ZZZZ</name>
<dbReference type="SUPFAM" id="SSF47240">
    <property type="entry name" value="Ferritin-like"/>
    <property type="match status" value="1"/>
</dbReference>
<accession>A0A6J6ND48</accession>
<evidence type="ECO:0000313" key="1">
    <source>
        <dbReference type="EMBL" id="CAB4684076.1"/>
    </source>
</evidence>
<dbReference type="EMBL" id="CAFBQH010000009">
    <property type="protein sequence ID" value="CAB5045462.1"/>
    <property type="molecule type" value="Genomic_DNA"/>
</dbReference>
<reference evidence="1" key="1">
    <citation type="submission" date="2020-05" db="EMBL/GenBank/DDBJ databases">
        <authorList>
            <person name="Chiriac C."/>
            <person name="Salcher M."/>
            <person name="Ghai R."/>
            <person name="Kavagutti S V."/>
        </authorList>
    </citation>
    <scope>NUCLEOTIDE SEQUENCE</scope>
</reference>
<dbReference type="EMBL" id="CAEZXA010000154">
    <property type="protein sequence ID" value="CAB4684076.1"/>
    <property type="molecule type" value="Genomic_DNA"/>
</dbReference>